<comment type="caution">
    <text evidence="1">The sequence shown here is derived from an EMBL/GenBank/DDBJ whole genome shotgun (WGS) entry which is preliminary data.</text>
</comment>
<evidence type="ECO:0000313" key="2">
    <source>
        <dbReference type="Proteomes" id="UP001327027"/>
    </source>
</evidence>
<gene>
    <name evidence="1" type="ORF">U6A24_02615</name>
</gene>
<dbReference type="Gene3D" id="2.60.40.2410">
    <property type="entry name" value="Uncharacterised protein PF12988, DUF3872"/>
    <property type="match status" value="2"/>
</dbReference>
<name>A0ABU5ZQY7_9FLAO</name>
<accession>A0ABU5ZQY7</accession>
<dbReference type="RefSeq" id="WP_324178380.1">
    <property type="nucleotide sequence ID" value="NZ_BAABAW010000016.1"/>
</dbReference>
<reference evidence="1 2" key="1">
    <citation type="journal article" date="2013" name="Int. J. Syst. Evol. Microbiol.">
        <title>Aquimarina gracilis sp. nov., isolated from the gut microflora of a mussel, Mytilus coruscus, and emended description of Aquimarina spongiae.</title>
        <authorList>
            <person name="Park S.C."/>
            <person name="Choe H.N."/>
            <person name="Baik K.S."/>
            <person name="Seong C.N."/>
        </authorList>
    </citation>
    <scope>NUCLEOTIDE SEQUENCE [LARGE SCALE GENOMIC DNA]</scope>
    <source>
        <strain evidence="1 2">PSC32</strain>
    </source>
</reference>
<protein>
    <submittedName>
        <fullName evidence="1">Uncharacterized protein</fullName>
    </submittedName>
</protein>
<keyword evidence="2" id="KW-1185">Reference proteome</keyword>
<evidence type="ECO:0000313" key="1">
    <source>
        <dbReference type="EMBL" id="MEB3344333.1"/>
    </source>
</evidence>
<dbReference type="InterPro" id="IPR038707">
    <property type="entry name" value="TraQ_sf"/>
</dbReference>
<dbReference type="EMBL" id="JAYKLX010000001">
    <property type="protein sequence ID" value="MEB3344333.1"/>
    <property type="molecule type" value="Genomic_DNA"/>
</dbReference>
<organism evidence="1 2">
    <name type="scientific">Aquimarina gracilis</name>
    <dbReference type="NCBI Taxonomy" id="874422"/>
    <lineage>
        <taxon>Bacteria</taxon>
        <taxon>Pseudomonadati</taxon>
        <taxon>Bacteroidota</taxon>
        <taxon>Flavobacteriia</taxon>
        <taxon>Flavobacteriales</taxon>
        <taxon>Flavobacteriaceae</taxon>
        <taxon>Aquimarina</taxon>
    </lineage>
</organism>
<dbReference type="Proteomes" id="UP001327027">
    <property type="component" value="Unassembled WGS sequence"/>
</dbReference>
<dbReference type="PROSITE" id="PS51257">
    <property type="entry name" value="PROKAR_LIPOPROTEIN"/>
    <property type="match status" value="1"/>
</dbReference>
<proteinExistence type="predicted"/>
<sequence length="356" mass="40450">MKKIFILICLAISILSCEETEIEIRKLEPTDFKVTIYSSQESSIINETIEFNLLIETIKPITEQLTYTLKLFENGIEGELSVNGNVYSEGEILDNIQEGFTTIKYKGHQIGSGAITIEVKASNGVSKNVSIPIVVEKVGFDLKILFDKTENYINETTSFNIEIEKKGLDSLTYKAYFKNVEGEIKLNNQDELILQNRKFEVQEGITFGEFKGTLVQEDDIEFVVEASNGIVRSQTINFKTLLTDFEVVMTPDPMAGFYLWDLNFTYFVQRPENLEQEIEYYLYITSMDLGDLMYNMSGSADNIAQGFEWSIGNRISNKGILKQLGVVSPRSGIVTFHFRDSNGATYEKSINVDYHK</sequence>